<evidence type="ECO:0000256" key="10">
    <source>
        <dbReference type="SAM" id="SignalP"/>
    </source>
</evidence>
<keyword evidence="3" id="KW-0812">Transmembrane</keyword>
<sequence>MYLSFLLFSFQFTSSRQPLCHDKEHSALLRFKESLFIRKYYYSTCSDKTELWNLEGNGDCCSWDGIKCNDDTHYVIKFDLNSSCPYGSINSTSTLSIFNVLALLIITSIILKSLMES</sequence>
<evidence type="ECO:0000256" key="9">
    <source>
        <dbReference type="ARBA" id="ARBA00023180"/>
    </source>
</evidence>
<feature type="signal peptide" evidence="10">
    <location>
        <begin position="1"/>
        <end position="15"/>
    </location>
</feature>
<keyword evidence="7" id="KW-0472">Membrane</keyword>
<keyword evidence="6" id="KW-1133">Transmembrane helix</keyword>
<dbReference type="EMBL" id="VAHF01000012">
    <property type="protein sequence ID" value="TXG49326.1"/>
    <property type="molecule type" value="Genomic_DNA"/>
</dbReference>
<evidence type="ECO:0000313" key="13">
    <source>
        <dbReference type="Proteomes" id="UP000323000"/>
    </source>
</evidence>
<keyword evidence="8" id="KW-0675">Receptor</keyword>
<dbReference type="AlphaFoldDB" id="A0A5C7GZ81"/>
<dbReference type="InterPro" id="IPR046956">
    <property type="entry name" value="RLP23-like"/>
</dbReference>
<dbReference type="InterPro" id="IPR032675">
    <property type="entry name" value="LRR_dom_sf"/>
</dbReference>
<evidence type="ECO:0000256" key="6">
    <source>
        <dbReference type="ARBA" id="ARBA00022989"/>
    </source>
</evidence>
<reference evidence="13" key="1">
    <citation type="journal article" date="2019" name="Gigascience">
        <title>De novo genome assembly of the endangered Acer yangbiense, a plant species with extremely small populations endemic to Yunnan Province, China.</title>
        <authorList>
            <person name="Yang J."/>
            <person name="Wariss H.M."/>
            <person name="Tao L."/>
            <person name="Zhang R."/>
            <person name="Yun Q."/>
            <person name="Hollingsworth P."/>
            <person name="Dao Z."/>
            <person name="Luo G."/>
            <person name="Guo H."/>
            <person name="Ma Y."/>
            <person name="Sun W."/>
        </authorList>
    </citation>
    <scope>NUCLEOTIDE SEQUENCE [LARGE SCALE GENOMIC DNA]</scope>
    <source>
        <strain evidence="13">cv. Malutang</strain>
    </source>
</reference>
<dbReference type="InterPro" id="IPR013210">
    <property type="entry name" value="LRR_N_plant-typ"/>
</dbReference>
<proteinExistence type="predicted"/>
<dbReference type="Proteomes" id="UP000323000">
    <property type="component" value="Chromosome 12"/>
</dbReference>
<keyword evidence="4 10" id="KW-0732">Signal</keyword>
<evidence type="ECO:0000313" key="12">
    <source>
        <dbReference type="EMBL" id="TXG49326.1"/>
    </source>
</evidence>
<keyword evidence="5" id="KW-0677">Repeat</keyword>
<gene>
    <name evidence="12" type="ORF">EZV62_025201</name>
</gene>
<accession>A0A5C7GZ81</accession>
<dbReference type="PANTHER" id="PTHR48061">
    <property type="entry name" value="LEUCINE-RICH REPEAT RECEPTOR PROTEIN KINASE EMS1-LIKE-RELATED"/>
    <property type="match status" value="1"/>
</dbReference>
<keyword evidence="2" id="KW-0433">Leucine-rich repeat</keyword>
<dbReference type="Gene3D" id="3.80.10.10">
    <property type="entry name" value="Ribonuclease Inhibitor"/>
    <property type="match status" value="1"/>
</dbReference>
<evidence type="ECO:0000256" key="4">
    <source>
        <dbReference type="ARBA" id="ARBA00022729"/>
    </source>
</evidence>
<evidence type="ECO:0000256" key="3">
    <source>
        <dbReference type="ARBA" id="ARBA00022692"/>
    </source>
</evidence>
<organism evidence="12 13">
    <name type="scientific">Acer yangbiense</name>
    <dbReference type="NCBI Taxonomy" id="1000413"/>
    <lineage>
        <taxon>Eukaryota</taxon>
        <taxon>Viridiplantae</taxon>
        <taxon>Streptophyta</taxon>
        <taxon>Embryophyta</taxon>
        <taxon>Tracheophyta</taxon>
        <taxon>Spermatophyta</taxon>
        <taxon>Magnoliopsida</taxon>
        <taxon>eudicotyledons</taxon>
        <taxon>Gunneridae</taxon>
        <taxon>Pentapetalae</taxon>
        <taxon>rosids</taxon>
        <taxon>malvids</taxon>
        <taxon>Sapindales</taxon>
        <taxon>Sapindaceae</taxon>
        <taxon>Hippocastanoideae</taxon>
        <taxon>Acereae</taxon>
        <taxon>Acer</taxon>
    </lineage>
</organism>
<keyword evidence="13" id="KW-1185">Reference proteome</keyword>
<evidence type="ECO:0000256" key="7">
    <source>
        <dbReference type="ARBA" id="ARBA00023136"/>
    </source>
</evidence>
<evidence type="ECO:0000256" key="5">
    <source>
        <dbReference type="ARBA" id="ARBA00022737"/>
    </source>
</evidence>
<name>A0A5C7GZ81_9ROSI</name>
<feature type="domain" description="Leucine-rich repeat-containing N-terminal plant-type" evidence="11">
    <location>
        <begin position="22"/>
        <end position="69"/>
    </location>
</feature>
<comment type="caution">
    <text evidence="12">The sequence shown here is derived from an EMBL/GenBank/DDBJ whole genome shotgun (WGS) entry which is preliminary data.</text>
</comment>
<keyword evidence="9" id="KW-0325">Glycoprotein</keyword>
<protein>
    <recommendedName>
        <fullName evidence="11">Leucine-rich repeat-containing N-terminal plant-type domain-containing protein</fullName>
    </recommendedName>
</protein>
<evidence type="ECO:0000256" key="8">
    <source>
        <dbReference type="ARBA" id="ARBA00023170"/>
    </source>
</evidence>
<feature type="chain" id="PRO_5022982821" description="Leucine-rich repeat-containing N-terminal plant-type domain-containing protein" evidence="10">
    <location>
        <begin position="16"/>
        <end position="117"/>
    </location>
</feature>
<dbReference type="GO" id="GO:0016020">
    <property type="term" value="C:membrane"/>
    <property type="evidence" value="ECO:0007669"/>
    <property type="project" value="UniProtKB-SubCell"/>
</dbReference>
<evidence type="ECO:0000259" key="11">
    <source>
        <dbReference type="Pfam" id="PF08263"/>
    </source>
</evidence>
<evidence type="ECO:0000256" key="1">
    <source>
        <dbReference type="ARBA" id="ARBA00004479"/>
    </source>
</evidence>
<evidence type="ECO:0000256" key="2">
    <source>
        <dbReference type="ARBA" id="ARBA00022614"/>
    </source>
</evidence>
<comment type="subcellular location">
    <subcellularLocation>
        <location evidence="1">Membrane</location>
        <topology evidence="1">Single-pass type I membrane protein</topology>
    </subcellularLocation>
</comment>
<dbReference type="OrthoDB" id="1111478at2759"/>
<dbReference type="PANTHER" id="PTHR48061:SF12">
    <property type="entry name" value="DISEASE RESISTANCE LIKE PROTEIN"/>
    <property type="match status" value="1"/>
</dbReference>
<dbReference type="Pfam" id="PF08263">
    <property type="entry name" value="LRRNT_2"/>
    <property type="match status" value="1"/>
</dbReference>